<feature type="domain" description="CAAX prenyl protease 2/Lysostaphin resistance protein A-like" evidence="2">
    <location>
        <begin position="6"/>
        <end position="101"/>
    </location>
</feature>
<sequence>MHLHICFHVLLFVPLQTTVEELIFRGFLLQWFAKKNSHPFLLPLLVALIFGSLHFTNPEMEKSTLWVGLNYIWGGFMLTFFAVKAGRSELSIGAHAANNMFILWFLAEEKSTDDGSVPSLFKVVDVHPATNLMWNICIFLLFYFFIQKKYSSFKRRSDHNVTGRYSHS</sequence>
<dbReference type="InterPro" id="IPR003675">
    <property type="entry name" value="Rce1/LyrA-like_dom"/>
</dbReference>
<organism evidence="3 4">
    <name type="scientific">Niallia nealsonii</name>
    <dbReference type="NCBI Taxonomy" id="115979"/>
    <lineage>
        <taxon>Bacteria</taxon>
        <taxon>Bacillati</taxon>
        <taxon>Bacillota</taxon>
        <taxon>Bacilli</taxon>
        <taxon>Bacillales</taxon>
        <taxon>Bacillaceae</taxon>
        <taxon>Niallia</taxon>
    </lineage>
</organism>
<name>A0A2N0Z5I4_9BACI</name>
<evidence type="ECO:0000256" key="1">
    <source>
        <dbReference type="SAM" id="Phobius"/>
    </source>
</evidence>
<accession>A0A2N0Z5I4</accession>
<protein>
    <recommendedName>
        <fullName evidence="2">CAAX prenyl protease 2/Lysostaphin resistance protein A-like domain-containing protein</fullName>
    </recommendedName>
</protein>
<evidence type="ECO:0000313" key="3">
    <source>
        <dbReference type="EMBL" id="PKG24785.1"/>
    </source>
</evidence>
<feature type="transmembrane region" description="Helical" evidence="1">
    <location>
        <begin position="40"/>
        <end position="57"/>
    </location>
</feature>
<reference evidence="3 4" key="1">
    <citation type="journal article" date="2003" name="Int. J. Syst. Evol. Microbiol.">
        <title>Bacillus nealsonii sp. nov., isolated from a spacecraft-assembly facility, whose spores are gamma-radiation resistant.</title>
        <authorList>
            <person name="Venkateswaran K."/>
            <person name="Kempf M."/>
            <person name="Chen F."/>
            <person name="Satomi M."/>
            <person name="Nicholson W."/>
            <person name="Kern R."/>
        </authorList>
    </citation>
    <scope>NUCLEOTIDE SEQUENCE [LARGE SCALE GENOMIC DNA]</scope>
    <source>
        <strain evidence="3 4">FO-92</strain>
    </source>
</reference>
<keyword evidence="1" id="KW-0812">Transmembrane</keyword>
<comment type="caution">
    <text evidence="3">The sequence shown here is derived from an EMBL/GenBank/DDBJ whole genome shotgun (WGS) entry which is preliminary data.</text>
</comment>
<dbReference type="PANTHER" id="PTHR36435:SF1">
    <property type="entry name" value="CAAX AMINO TERMINAL PROTEASE FAMILY PROTEIN"/>
    <property type="match status" value="1"/>
</dbReference>
<evidence type="ECO:0000259" key="2">
    <source>
        <dbReference type="Pfam" id="PF02517"/>
    </source>
</evidence>
<keyword evidence="4" id="KW-1185">Reference proteome</keyword>
<proteinExistence type="predicted"/>
<dbReference type="GO" id="GO:0004175">
    <property type="term" value="F:endopeptidase activity"/>
    <property type="evidence" value="ECO:0007669"/>
    <property type="project" value="UniProtKB-ARBA"/>
</dbReference>
<dbReference type="EMBL" id="PISE01000011">
    <property type="protein sequence ID" value="PKG24785.1"/>
    <property type="molecule type" value="Genomic_DNA"/>
</dbReference>
<feature type="transmembrane region" description="Helical" evidence="1">
    <location>
        <begin position="127"/>
        <end position="146"/>
    </location>
</feature>
<keyword evidence="1" id="KW-1133">Transmembrane helix</keyword>
<dbReference type="Pfam" id="PF02517">
    <property type="entry name" value="Rce1-like"/>
    <property type="match status" value="1"/>
</dbReference>
<dbReference type="GO" id="GO:0080120">
    <property type="term" value="P:CAAX-box protein maturation"/>
    <property type="evidence" value="ECO:0007669"/>
    <property type="project" value="UniProtKB-ARBA"/>
</dbReference>
<dbReference type="Proteomes" id="UP000233375">
    <property type="component" value="Unassembled WGS sequence"/>
</dbReference>
<keyword evidence="1" id="KW-0472">Membrane</keyword>
<evidence type="ECO:0000313" key="4">
    <source>
        <dbReference type="Proteomes" id="UP000233375"/>
    </source>
</evidence>
<dbReference type="AlphaFoldDB" id="A0A2N0Z5I4"/>
<dbReference type="PANTHER" id="PTHR36435">
    <property type="entry name" value="SLR1288 PROTEIN"/>
    <property type="match status" value="1"/>
</dbReference>
<gene>
    <name evidence="3" type="ORF">CWS01_05935</name>
</gene>
<dbReference type="InterPro" id="IPR052710">
    <property type="entry name" value="CAAX_protease"/>
</dbReference>
<feature type="transmembrane region" description="Helical" evidence="1">
    <location>
        <begin position="63"/>
        <end position="83"/>
    </location>
</feature>